<protein>
    <submittedName>
        <fullName evidence="2">Uncharacterized protein</fullName>
    </submittedName>
</protein>
<accession>A0A9P5XQJ6</accession>
<evidence type="ECO:0000313" key="3">
    <source>
        <dbReference type="Proteomes" id="UP000807342"/>
    </source>
</evidence>
<evidence type="ECO:0000313" key="2">
    <source>
        <dbReference type="EMBL" id="KAF9455098.1"/>
    </source>
</evidence>
<gene>
    <name evidence="2" type="ORF">P691DRAFT_16423</name>
</gene>
<comment type="caution">
    <text evidence="2">The sequence shown here is derived from an EMBL/GenBank/DDBJ whole genome shotgun (WGS) entry which is preliminary data.</text>
</comment>
<dbReference type="AlphaFoldDB" id="A0A9P5XQJ6"/>
<keyword evidence="3" id="KW-1185">Reference proteome</keyword>
<proteinExistence type="predicted"/>
<keyword evidence="1" id="KW-1133">Transmembrane helix</keyword>
<keyword evidence="1" id="KW-0472">Membrane</keyword>
<keyword evidence="1" id="KW-0812">Transmembrane</keyword>
<evidence type="ECO:0000256" key="1">
    <source>
        <dbReference type="SAM" id="Phobius"/>
    </source>
</evidence>
<dbReference type="EMBL" id="MU151051">
    <property type="protein sequence ID" value="KAF9455098.1"/>
    <property type="molecule type" value="Genomic_DNA"/>
</dbReference>
<organism evidence="2 3">
    <name type="scientific">Macrolepiota fuliginosa MF-IS2</name>
    <dbReference type="NCBI Taxonomy" id="1400762"/>
    <lineage>
        <taxon>Eukaryota</taxon>
        <taxon>Fungi</taxon>
        <taxon>Dikarya</taxon>
        <taxon>Basidiomycota</taxon>
        <taxon>Agaricomycotina</taxon>
        <taxon>Agaricomycetes</taxon>
        <taxon>Agaricomycetidae</taxon>
        <taxon>Agaricales</taxon>
        <taxon>Agaricineae</taxon>
        <taxon>Agaricaceae</taxon>
        <taxon>Macrolepiota</taxon>
    </lineage>
</organism>
<dbReference type="Proteomes" id="UP000807342">
    <property type="component" value="Unassembled WGS sequence"/>
</dbReference>
<sequence>MAAVTTSTSSIANSTRLIIGSDPLEGIGRVAISVEVKDREGRRGDVKPEGQRKIWQYSVGSSRWLPCLDSWTPPAVDLPRTLVYLSSVSNHPNCQFNLHDKLRIHLCGCPFRSLSNNTCRAPSPASRQRSCPSFRPFRSSLLHGIPRQIGSTGLVMVFLQVIISGCLGCFSFAYSRRHSQQPTLRSFGCGASLAMSPAGGNDTYAHWRARLEGEGELVHIAPQHKKLQHRFTKCGTCRAFKFRDTSMQGCQ</sequence>
<reference evidence="2" key="1">
    <citation type="submission" date="2020-11" db="EMBL/GenBank/DDBJ databases">
        <authorList>
            <consortium name="DOE Joint Genome Institute"/>
            <person name="Ahrendt S."/>
            <person name="Riley R."/>
            <person name="Andreopoulos W."/>
            <person name="Labutti K."/>
            <person name="Pangilinan J."/>
            <person name="Ruiz-Duenas F.J."/>
            <person name="Barrasa J.M."/>
            <person name="Sanchez-Garcia M."/>
            <person name="Camarero S."/>
            <person name="Miyauchi S."/>
            <person name="Serrano A."/>
            <person name="Linde D."/>
            <person name="Babiker R."/>
            <person name="Drula E."/>
            <person name="Ayuso-Fernandez I."/>
            <person name="Pacheco R."/>
            <person name="Padilla G."/>
            <person name="Ferreira P."/>
            <person name="Barriuso J."/>
            <person name="Kellner H."/>
            <person name="Castanera R."/>
            <person name="Alfaro M."/>
            <person name="Ramirez L."/>
            <person name="Pisabarro A.G."/>
            <person name="Kuo A."/>
            <person name="Tritt A."/>
            <person name="Lipzen A."/>
            <person name="He G."/>
            <person name="Yan M."/>
            <person name="Ng V."/>
            <person name="Cullen D."/>
            <person name="Martin F."/>
            <person name="Rosso M.-N."/>
            <person name="Henrissat B."/>
            <person name="Hibbett D."/>
            <person name="Martinez A.T."/>
            <person name="Grigoriev I.V."/>
        </authorList>
    </citation>
    <scope>NUCLEOTIDE SEQUENCE</scope>
    <source>
        <strain evidence="2">MF-IS2</strain>
    </source>
</reference>
<name>A0A9P5XQJ6_9AGAR</name>
<feature type="transmembrane region" description="Helical" evidence="1">
    <location>
        <begin position="153"/>
        <end position="175"/>
    </location>
</feature>